<feature type="domain" description="PPIase FKBP-type" evidence="7">
    <location>
        <begin position="100"/>
        <end position="193"/>
    </location>
</feature>
<accession>A0ABR1FS44</accession>
<name>A0ABR1FS44_AURAN</name>
<dbReference type="InterPro" id="IPR046357">
    <property type="entry name" value="PPIase_dom_sf"/>
</dbReference>
<dbReference type="Gene3D" id="3.10.50.40">
    <property type="match status" value="1"/>
</dbReference>
<feature type="signal peptide" evidence="6">
    <location>
        <begin position="1"/>
        <end position="17"/>
    </location>
</feature>
<dbReference type="SUPFAM" id="SSF54534">
    <property type="entry name" value="FKBP-like"/>
    <property type="match status" value="1"/>
</dbReference>
<keyword evidence="9" id="KW-1185">Reference proteome</keyword>
<comment type="catalytic activity">
    <reaction evidence="1 5">
        <text>[protein]-peptidylproline (omega=180) = [protein]-peptidylproline (omega=0)</text>
        <dbReference type="Rhea" id="RHEA:16237"/>
        <dbReference type="Rhea" id="RHEA-COMP:10747"/>
        <dbReference type="Rhea" id="RHEA-COMP:10748"/>
        <dbReference type="ChEBI" id="CHEBI:83833"/>
        <dbReference type="ChEBI" id="CHEBI:83834"/>
        <dbReference type="EC" id="5.2.1.8"/>
    </reaction>
</comment>
<dbReference type="Pfam" id="PF00254">
    <property type="entry name" value="FKBP_C"/>
    <property type="match status" value="1"/>
</dbReference>
<dbReference type="EMBL" id="JBBJCI010000253">
    <property type="protein sequence ID" value="KAK7237197.1"/>
    <property type="molecule type" value="Genomic_DNA"/>
</dbReference>
<protein>
    <recommendedName>
        <fullName evidence="2 5">peptidylprolyl isomerase</fullName>
        <ecNumber evidence="2 5">5.2.1.8</ecNumber>
    </recommendedName>
</protein>
<organism evidence="8 9">
    <name type="scientific">Aureococcus anophagefferens</name>
    <name type="common">Harmful bloom alga</name>
    <dbReference type="NCBI Taxonomy" id="44056"/>
    <lineage>
        <taxon>Eukaryota</taxon>
        <taxon>Sar</taxon>
        <taxon>Stramenopiles</taxon>
        <taxon>Ochrophyta</taxon>
        <taxon>Pelagophyceae</taxon>
        <taxon>Pelagomonadales</taxon>
        <taxon>Pelagomonadaceae</taxon>
        <taxon>Aureococcus</taxon>
    </lineage>
</organism>
<comment type="caution">
    <text evidence="8">The sequence shown here is derived from an EMBL/GenBank/DDBJ whole genome shotgun (WGS) entry which is preliminary data.</text>
</comment>
<evidence type="ECO:0000256" key="3">
    <source>
        <dbReference type="ARBA" id="ARBA00023110"/>
    </source>
</evidence>
<evidence type="ECO:0000259" key="7">
    <source>
        <dbReference type="PROSITE" id="PS50059"/>
    </source>
</evidence>
<dbReference type="PANTHER" id="PTHR45779:SF7">
    <property type="entry name" value="PEPTIDYLPROLYL ISOMERASE"/>
    <property type="match status" value="1"/>
</dbReference>
<proteinExistence type="predicted"/>
<dbReference type="InterPro" id="IPR044609">
    <property type="entry name" value="FKBP2/11"/>
</dbReference>
<dbReference type="EC" id="5.2.1.8" evidence="2 5"/>
<evidence type="ECO:0000256" key="6">
    <source>
        <dbReference type="SAM" id="SignalP"/>
    </source>
</evidence>
<dbReference type="PROSITE" id="PS50059">
    <property type="entry name" value="FKBP_PPIASE"/>
    <property type="match status" value="1"/>
</dbReference>
<keyword evidence="3 5" id="KW-0697">Rotamase</keyword>
<dbReference type="PANTHER" id="PTHR45779">
    <property type="entry name" value="PEPTIDYLPROLYL ISOMERASE"/>
    <property type="match status" value="1"/>
</dbReference>
<sequence>MRLVFLAALALGAEVQDEHFDFDMAIKGKAGQAKLNLKNDHEKALKYIDDILNLGIKWKRVIKDTLQKVEIPDDQPHIPFSINITDPVDCVPEEDGAVMGDILRVHYVGKLAADEKVVDTSFKTGSVPQKVILGSKSMANFPACWEPGLQGICKGERRIVGCPAAMAFGREGNPPFVPPHADLYYSFSLEDLTQRGLRGMVKPQEL</sequence>
<evidence type="ECO:0000256" key="4">
    <source>
        <dbReference type="ARBA" id="ARBA00023235"/>
    </source>
</evidence>
<evidence type="ECO:0000256" key="1">
    <source>
        <dbReference type="ARBA" id="ARBA00000971"/>
    </source>
</evidence>
<evidence type="ECO:0000313" key="8">
    <source>
        <dbReference type="EMBL" id="KAK7237197.1"/>
    </source>
</evidence>
<feature type="chain" id="PRO_5047048640" description="peptidylprolyl isomerase" evidence="6">
    <location>
        <begin position="18"/>
        <end position="206"/>
    </location>
</feature>
<dbReference type="GO" id="GO:0016853">
    <property type="term" value="F:isomerase activity"/>
    <property type="evidence" value="ECO:0007669"/>
    <property type="project" value="UniProtKB-KW"/>
</dbReference>
<evidence type="ECO:0000256" key="2">
    <source>
        <dbReference type="ARBA" id="ARBA00013194"/>
    </source>
</evidence>
<keyword evidence="4 5" id="KW-0413">Isomerase</keyword>
<evidence type="ECO:0000256" key="5">
    <source>
        <dbReference type="PROSITE-ProRule" id="PRU00277"/>
    </source>
</evidence>
<keyword evidence="6" id="KW-0732">Signal</keyword>
<reference evidence="8 9" key="1">
    <citation type="submission" date="2024-03" db="EMBL/GenBank/DDBJ databases">
        <title>Aureococcus anophagefferens CCMP1851 and Kratosvirus quantuckense: Draft genome of a second virus-susceptible host strain in the model system.</title>
        <authorList>
            <person name="Chase E."/>
            <person name="Truchon A.R."/>
            <person name="Schepens W."/>
            <person name="Wilhelm S.W."/>
        </authorList>
    </citation>
    <scope>NUCLEOTIDE SEQUENCE [LARGE SCALE GENOMIC DNA]</scope>
    <source>
        <strain evidence="8 9">CCMP1851</strain>
    </source>
</reference>
<evidence type="ECO:0000313" key="9">
    <source>
        <dbReference type="Proteomes" id="UP001363151"/>
    </source>
</evidence>
<dbReference type="Proteomes" id="UP001363151">
    <property type="component" value="Unassembled WGS sequence"/>
</dbReference>
<gene>
    <name evidence="8" type="ORF">SO694_00097050</name>
</gene>
<dbReference type="InterPro" id="IPR001179">
    <property type="entry name" value="PPIase_FKBP_dom"/>
</dbReference>